<dbReference type="CDD" id="cd11715">
    <property type="entry name" value="THUMP_AdoMetMT"/>
    <property type="match status" value="1"/>
</dbReference>
<reference evidence="1 2" key="1">
    <citation type="submission" date="2020-04" db="EMBL/GenBank/DDBJ databases">
        <title>Perkinsus chesapeaki whole genome sequence.</title>
        <authorList>
            <person name="Bogema D.R."/>
        </authorList>
    </citation>
    <scope>NUCLEOTIDE SEQUENCE [LARGE SCALE GENOMIC DNA]</scope>
    <source>
        <strain evidence="1">ATCC PRA-425</strain>
    </source>
</reference>
<dbReference type="Proteomes" id="UP000591131">
    <property type="component" value="Unassembled WGS sequence"/>
</dbReference>
<dbReference type="AlphaFoldDB" id="A0A7J6MJC9"/>
<dbReference type="Gene3D" id="3.30.2130.30">
    <property type="match status" value="1"/>
</dbReference>
<gene>
    <name evidence="1" type="ORF">FOL47_001316</name>
</gene>
<evidence type="ECO:0000313" key="1">
    <source>
        <dbReference type="EMBL" id="KAF4671709.1"/>
    </source>
</evidence>
<protein>
    <submittedName>
        <fullName evidence="1">Uncharacterized protein</fullName>
    </submittedName>
</protein>
<comment type="caution">
    <text evidence="1">The sequence shown here is derived from an EMBL/GenBank/DDBJ whole genome shotgun (WGS) entry which is preliminary data.</text>
</comment>
<dbReference type="Gene3D" id="3.40.50.150">
    <property type="entry name" value="Vaccinia Virus protein VP39"/>
    <property type="match status" value="1"/>
</dbReference>
<keyword evidence="2" id="KW-1185">Reference proteome</keyword>
<name>A0A7J6MJC9_PERCH</name>
<sequence length="491" mass="54527">MVLSPPLTGINPYLPVRNFVVSTAPGLERTLLRELEVLFATISIPPKNPAFAEPPPPPSLSIIRGGVECTVTSQVPGSLSRADRYIWSSVLNSRVASGVRVRMRPPQQCSWEKHLSFLLRDVKWGEFISLDVPVPEIAVKSVNSRLYHPKHVARFVEEELLNKRDFIRTSRNAKNFDDDNSNAEITTTDDPNVYAPRILVNLLDNSFEISADASGDLSRVYHPHEGVGIIPSYAAAACIRESPLIKLLDEGQKCTLWDPFLHSTSLCLEAAAMVMGLPPGSPAINYPFTQYPTHDHMEYSRLVDDIDVVPHEFMDKLTILGTSPEPEVVARAEGEAVAFKGALPRRAEVEVEPVMQSSKFGTVADFLTDTPTGPRHGTSPHDDSVTMPSLVFRGRSGSLLEASRSPPENCIVLTHMPKSATKEETNRVYQEFGRMVICNAGKWRAVLVVAPEEGKFEDLSGLEWTRVFSFKHKGGRYAFLKWTGRKSRKDV</sequence>
<proteinExistence type="predicted"/>
<dbReference type="EMBL" id="JAAPAO010000130">
    <property type="protein sequence ID" value="KAF4671709.1"/>
    <property type="molecule type" value="Genomic_DNA"/>
</dbReference>
<accession>A0A7J6MJC9</accession>
<evidence type="ECO:0000313" key="2">
    <source>
        <dbReference type="Proteomes" id="UP000591131"/>
    </source>
</evidence>
<dbReference type="OrthoDB" id="437877at2759"/>
<dbReference type="InterPro" id="IPR029063">
    <property type="entry name" value="SAM-dependent_MTases_sf"/>
</dbReference>
<organism evidence="1 2">
    <name type="scientific">Perkinsus chesapeaki</name>
    <name type="common">Clam parasite</name>
    <name type="synonym">Perkinsus andrewsi</name>
    <dbReference type="NCBI Taxonomy" id="330153"/>
    <lineage>
        <taxon>Eukaryota</taxon>
        <taxon>Sar</taxon>
        <taxon>Alveolata</taxon>
        <taxon>Perkinsozoa</taxon>
        <taxon>Perkinsea</taxon>
        <taxon>Perkinsida</taxon>
        <taxon>Perkinsidae</taxon>
        <taxon>Perkinsus</taxon>
    </lineage>
</organism>